<feature type="non-terminal residue" evidence="2">
    <location>
        <position position="264"/>
    </location>
</feature>
<reference evidence="2" key="1">
    <citation type="submission" date="2017-07" db="EMBL/GenBank/DDBJ databases">
        <title>Taro Niue Genome Assembly and Annotation.</title>
        <authorList>
            <person name="Atibalentja N."/>
            <person name="Keating K."/>
            <person name="Fields C.J."/>
        </authorList>
    </citation>
    <scope>NUCLEOTIDE SEQUENCE</scope>
    <source>
        <strain evidence="2">Niue_2</strain>
        <tissue evidence="2">Leaf</tissue>
    </source>
</reference>
<dbReference type="Proteomes" id="UP000652761">
    <property type="component" value="Unassembled WGS sequence"/>
</dbReference>
<feature type="region of interest" description="Disordered" evidence="1">
    <location>
        <begin position="186"/>
        <end position="216"/>
    </location>
</feature>
<proteinExistence type="predicted"/>
<organism evidence="2 3">
    <name type="scientific">Colocasia esculenta</name>
    <name type="common">Wild taro</name>
    <name type="synonym">Arum esculentum</name>
    <dbReference type="NCBI Taxonomy" id="4460"/>
    <lineage>
        <taxon>Eukaryota</taxon>
        <taxon>Viridiplantae</taxon>
        <taxon>Streptophyta</taxon>
        <taxon>Embryophyta</taxon>
        <taxon>Tracheophyta</taxon>
        <taxon>Spermatophyta</taxon>
        <taxon>Magnoliopsida</taxon>
        <taxon>Liliopsida</taxon>
        <taxon>Araceae</taxon>
        <taxon>Aroideae</taxon>
        <taxon>Colocasieae</taxon>
        <taxon>Colocasia</taxon>
    </lineage>
</organism>
<comment type="caution">
    <text evidence="2">The sequence shown here is derived from an EMBL/GenBank/DDBJ whole genome shotgun (WGS) entry which is preliminary data.</text>
</comment>
<feature type="compositionally biased region" description="Basic and acidic residues" evidence="1">
    <location>
        <begin position="147"/>
        <end position="156"/>
    </location>
</feature>
<accession>A0A843V919</accession>
<dbReference type="EMBL" id="NMUH01001207">
    <property type="protein sequence ID" value="MQL90084.1"/>
    <property type="molecule type" value="Genomic_DNA"/>
</dbReference>
<gene>
    <name evidence="2" type="ORF">Taro_022674</name>
</gene>
<name>A0A843V919_COLES</name>
<dbReference type="AlphaFoldDB" id="A0A843V919"/>
<evidence type="ECO:0000313" key="2">
    <source>
        <dbReference type="EMBL" id="MQL90084.1"/>
    </source>
</evidence>
<feature type="non-terminal residue" evidence="2">
    <location>
        <position position="1"/>
    </location>
</feature>
<feature type="region of interest" description="Disordered" evidence="1">
    <location>
        <begin position="147"/>
        <end position="166"/>
    </location>
</feature>
<keyword evidence="3" id="KW-1185">Reference proteome</keyword>
<evidence type="ECO:0000313" key="3">
    <source>
        <dbReference type="Proteomes" id="UP000652761"/>
    </source>
</evidence>
<protein>
    <submittedName>
        <fullName evidence="2">Uncharacterized protein</fullName>
    </submittedName>
</protein>
<feature type="compositionally biased region" description="Polar residues" evidence="1">
    <location>
        <begin position="196"/>
        <end position="216"/>
    </location>
</feature>
<sequence length="264" mass="30066">RKTWWDLRCVPLRIEGRPGGIQGVFPFVLKEDLVMNMRNWKMMGPGSSDEQLNYTRPSRSEGFYFLGVGEQYRDFDFRESEWGLRLLRRTRSNPPNSPGSHRTLRELPRELHHATAFPRAIRHRHTFHDPPTTLQYLLEALETRGRKAGARGRENQGKNLLSGDPITLQNSQVGVNLFAAKDNRHTKRPHLMPPRSCSQRPLTWTPTSQQPPLAANSYSTAAGPISFRDLTCTTPTHTTRLHHTGLTTAITTTTHTIQKGSENK</sequence>
<evidence type="ECO:0000256" key="1">
    <source>
        <dbReference type="SAM" id="MobiDB-lite"/>
    </source>
</evidence>